<organism evidence="7 8">
    <name type="scientific">Klenkia soli</name>
    <dbReference type="NCBI Taxonomy" id="1052260"/>
    <lineage>
        <taxon>Bacteria</taxon>
        <taxon>Bacillati</taxon>
        <taxon>Actinomycetota</taxon>
        <taxon>Actinomycetes</taxon>
        <taxon>Geodermatophilales</taxon>
        <taxon>Geodermatophilaceae</taxon>
        <taxon>Klenkia</taxon>
    </lineage>
</organism>
<dbReference type="EMBL" id="FNIR01000010">
    <property type="protein sequence ID" value="SDP09133.1"/>
    <property type="molecule type" value="Genomic_DNA"/>
</dbReference>
<evidence type="ECO:0000259" key="6">
    <source>
        <dbReference type="Pfam" id="PF02656"/>
    </source>
</evidence>
<dbReference type="RefSeq" id="WP_091246881.1">
    <property type="nucleotide sequence ID" value="NZ_FNIR01000010.1"/>
</dbReference>
<sequence length="101" mass="9828">MSAPPGLAPERTALAWTRTGLAAAANGALLLLRSVTGEASPAGRVLVVAAFAVAGVAVVLGQLRSRALLAGRRPGEGAPVVLGVLVAALCLATVVVVPALG</sequence>
<feature type="domain" description="DUF202" evidence="6">
    <location>
        <begin position="5"/>
        <end position="66"/>
    </location>
</feature>
<evidence type="ECO:0000256" key="1">
    <source>
        <dbReference type="ARBA" id="ARBA00004127"/>
    </source>
</evidence>
<dbReference type="Proteomes" id="UP000199088">
    <property type="component" value="Unassembled WGS sequence"/>
</dbReference>
<feature type="transmembrane region" description="Helical" evidence="5">
    <location>
        <begin position="42"/>
        <end position="60"/>
    </location>
</feature>
<protein>
    <recommendedName>
        <fullName evidence="6">DUF202 domain-containing protein</fullName>
    </recommendedName>
</protein>
<proteinExistence type="predicted"/>
<evidence type="ECO:0000313" key="7">
    <source>
        <dbReference type="EMBL" id="SDP09133.1"/>
    </source>
</evidence>
<keyword evidence="2 5" id="KW-0812">Transmembrane</keyword>
<comment type="subcellular location">
    <subcellularLocation>
        <location evidence="1">Endomembrane system</location>
        <topology evidence="1">Multi-pass membrane protein</topology>
    </subcellularLocation>
</comment>
<keyword evidence="3 5" id="KW-1133">Transmembrane helix</keyword>
<dbReference type="AlphaFoldDB" id="A0A1H0PVL3"/>
<reference evidence="8" key="1">
    <citation type="submission" date="2016-10" db="EMBL/GenBank/DDBJ databases">
        <authorList>
            <person name="Varghese N."/>
            <person name="Submissions S."/>
        </authorList>
    </citation>
    <scope>NUCLEOTIDE SEQUENCE [LARGE SCALE GENOMIC DNA]</scope>
    <source>
        <strain evidence="8">DSM 45843</strain>
    </source>
</reference>
<evidence type="ECO:0000313" key="8">
    <source>
        <dbReference type="Proteomes" id="UP000199088"/>
    </source>
</evidence>
<dbReference type="GO" id="GO:0012505">
    <property type="term" value="C:endomembrane system"/>
    <property type="evidence" value="ECO:0007669"/>
    <property type="project" value="UniProtKB-SubCell"/>
</dbReference>
<dbReference type="InterPro" id="IPR003807">
    <property type="entry name" value="DUF202"/>
</dbReference>
<evidence type="ECO:0000256" key="3">
    <source>
        <dbReference type="ARBA" id="ARBA00022989"/>
    </source>
</evidence>
<evidence type="ECO:0000256" key="4">
    <source>
        <dbReference type="ARBA" id="ARBA00023136"/>
    </source>
</evidence>
<feature type="transmembrane region" description="Helical" evidence="5">
    <location>
        <begin position="80"/>
        <end position="100"/>
    </location>
</feature>
<accession>A0A1H0PVL3</accession>
<gene>
    <name evidence="7" type="ORF">SAMN05660199_03129</name>
</gene>
<evidence type="ECO:0000256" key="2">
    <source>
        <dbReference type="ARBA" id="ARBA00022692"/>
    </source>
</evidence>
<dbReference type="STRING" id="1052260.SAMN05660199_03129"/>
<keyword evidence="4 5" id="KW-0472">Membrane</keyword>
<name>A0A1H0PVL3_9ACTN</name>
<evidence type="ECO:0000256" key="5">
    <source>
        <dbReference type="SAM" id="Phobius"/>
    </source>
</evidence>
<keyword evidence="8" id="KW-1185">Reference proteome</keyword>
<dbReference type="Pfam" id="PF02656">
    <property type="entry name" value="DUF202"/>
    <property type="match status" value="1"/>
</dbReference>